<evidence type="ECO:0000256" key="1">
    <source>
        <dbReference type="SAM" id="MobiDB-lite"/>
    </source>
</evidence>
<dbReference type="EMBL" id="FN657649">
    <property type="protein sequence ID" value="CBY42927.1"/>
    <property type="molecule type" value="Genomic_DNA"/>
</dbReference>
<sequence>RTIVWPRMNSRKSVKKKGGRKSHKLEIWN</sequence>
<gene>
    <name evidence="2" type="ORF">GSOID_T00026665001</name>
</gene>
<dbReference type="AlphaFoldDB" id="E4Z5E9"/>
<name>E4Z5E9_OIKDI</name>
<feature type="non-terminal residue" evidence="2">
    <location>
        <position position="1"/>
    </location>
</feature>
<accession>E4Z5E9</accession>
<protein>
    <submittedName>
        <fullName evidence="2">Uncharacterized protein</fullName>
    </submittedName>
</protein>
<dbReference type="Proteomes" id="UP000011014">
    <property type="component" value="Unassembled WGS sequence"/>
</dbReference>
<evidence type="ECO:0000313" key="2">
    <source>
        <dbReference type="EMBL" id="CBY42927.1"/>
    </source>
</evidence>
<proteinExistence type="predicted"/>
<feature type="compositionally biased region" description="Basic residues" evidence="1">
    <location>
        <begin position="9"/>
        <end position="23"/>
    </location>
</feature>
<feature type="region of interest" description="Disordered" evidence="1">
    <location>
        <begin position="1"/>
        <end position="29"/>
    </location>
</feature>
<organism evidence="2">
    <name type="scientific">Oikopleura dioica</name>
    <name type="common">Tunicate</name>
    <dbReference type="NCBI Taxonomy" id="34765"/>
    <lineage>
        <taxon>Eukaryota</taxon>
        <taxon>Metazoa</taxon>
        <taxon>Chordata</taxon>
        <taxon>Tunicata</taxon>
        <taxon>Appendicularia</taxon>
        <taxon>Copelata</taxon>
        <taxon>Oikopleuridae</taxon>
        <taxon>Oikopleura</taxon>
    </lineage>
</organism>
<reference evidence="2" key="1">
    <citation type="journal article" date="2010" name="Science">
        <title>Plasticity of animal genome architecture unmasked by rapid evolution of a pelagic tunicate.</title>
        <authorList>
            <person name="Denoeud F."/>
            <person name="Henriet S."/>
            <person name="Mungpakdee S."/>
            <person name="Aury J.M."/>
            <person name="Da Silva C."/>
            <person name="Brinkmann H."/>
            <person name="Mikhaleva J."/>
            <person name="Olsen L.C."/>
            <person name="Jubin C."/>
            <person name="Canestro C."/>
            <person name="Bouquet J.M."/>
            <person name="Danks G."/>
            <person name="Poulain J."/>
            <person name="Campsteijn C."/>
            <person name="Adamski M."/>
            <person name="Cross I."/>
            <person name="Yadetie F."/>
            <person name="Muffato M."/>
            <person name="Louis A."/>
            <person name="Butcher S."/>
            <person name="Tsagkogeorga G."/>
            <person name="Konrad A."/>
            <person name="Singh S."/>
            <person name="Jensen M.F."/>
            <person name="Cong E.H."/>
            <person name="Eikeseth-Otteraa H."/>
            <person name="Noel B."/>
            <person name="Anthouard V."/>
            <person name="Porcel B.M."/>
            <person name="Kachouri-Lafond R."/>
            <person name="Nishino A."/>
            <person name="Ugolini M."/>
            <person name="Chourrout P."/>
            <person name="Nishida H."/>
            <person name="Aasland R."/>
            <person name="Huzurbazar S."/>
            <person name="Westhof E."/>
            <person name="Delsuc F."/>
            <person name="Lehrach H."/>
            <person name="Reinhardt R."/>
            <person name="Weissenbach J."/>
            <person name="Roy S.W."/>
            <person name="Artiguenave F."/>
            <person name="Postlethwait J.H."/>
            <person name="Manak J.R."/>
            <person name="Thompson E.M."/>
            <person name="Jaillon O."/>
            <person name="Du Pasquier L."/>
            <person name="Boudinot P."/>
            <person name="Liberles D.A."/>
            <person name="Volff J.N."/>
            <person name="Philippe H."/>
            <person name="Lenhard B."/>
            <person name="Roest Crollius H."/>
            <person name="Wincker P."/>
            <person name="Chourrout D."/>
        </authorList>
    </citation>
    <scope>NUCLEOTIDE SEQUENCE [LARGE SCALE GENOMIC DNA]</scope>
</reference>